<dbReference type="AlphaFoldDB" id="A0A3B1AJW8"/>
<name>A0A3B1AJW8_9ZZZZ</name>
<gene>
    <name evidence="2" type="ORF">MNBD_GAMMA22-2167</name>
</gene>
<dbReference type="InterPro" id="IPR025311">
    <property type="entry name" value="DUF4166"/>
</dbReference>
<evidence type="ECO:0000259" key="1">
    <source>
        <dbReference type="Pfam" id="PF13761"/>
    </source>
</evidence>
<organism evidence="2">
    <name type="scientific">hydrothermal vent metagenome</name>
    <dbReference type="NCBI Taxonomy" id="652676"/>
    <lineage>
        <taxon>unclassified sequences</taxon>
        <taxon>metagenomes</taxon>
        <taxon>ecological metagenomes</taxon>
    </lineage>
</organism>
<protein>
    <recommendedName>
        <fullName evidence="1">DUF4166 domain-containing protein</fullName>
    </recommendedName>
</protein>
<accession>A0A3B1AJW8</accession>
<feature type="domain" description="DUF4166" evidence="1">
    <location>
        <begin position="6"/>
        <end position="90"/>
    </location>
</feature>
<proteinExistence type="predicted"/>
<dbReference type="Pfam" id="PF13761">
    <property type="entry name" value="DUF4166"/>
    <property type="match status" value="1"/>
</dbReference>
<reference evidence="2" key="1">
    <citation type="submission" date="2018-06" db="EMBL/GenBank/DDBJ databases">
        <authorList>
            <person name="Zhirakovskaya E."/>
        </authorList>
    </citation>
    <scope>NUCLEOTIDE SEQUENCE</scope>
</reference>
<sequence length="96" mass="11000">MEQQTGNEVIEFVRFGVGMKLAVTAKDGSIIFHGKAYVWKLLGFKIPVPINLLFGNAYIEERPIDDEHFSTKMIIKHPWFGVMFRYSGEFSLSKNS</sequence>
<dbReference type="EMBL" id="UOFS01000014">
    <property type="protein sequence ID" value="VAW94164.1"/>
    <property type="molecule type" value="Genomic_DNA"/>
</dbReference>
<evidence type="ECO:0000313" key="2">
    <source>
        <dbReference type="EMBL" id="VAW94164.1"/>
    </source>
</evidence>